<comment type="caution">
    <text evidence="2">The sequence shown here is derived from an EMBL/GenBank/DDBJ whole genome shotgun (WGS) entry which is preliminary data.</text>
</comment>
<gene>
    <name evidence="2" type="ORF">J3D65DRAFT_642866</name>
</gene>
<dbReference type="EMBL" id="JBBPEH010000017">
    <property type="protein sequence ID" value="KAK7529243.1"/>
    <property type="molecule type" value="Genomic_DNA"/>
</dbReference>
<keyword evidence="1" id="KW-0732">Signal</keyword>
<feature type="chain" id="PRO_5046184279" description="Secreted protein" evidence="1">
    <location>
        <begin position="24"/>
        <end position="101"/>
    </location>
</feature>
<dbReference type="Proteomes" id="UP001360953">
    <property type="component" value="Unassembled WGS sequence"/>
</dbReference>
<evidence type="ECO:0000256" key="1">
    <source>
        <dbReference type="SAM" id="SignalP"/>
    </source>
</evidence>
<dbReference type="RefSeq" id="XP_066649823.1">
    <property type="nucleotide sequence ID" value="XM_066802034.1"/>
</dbReference>
<accession>A0ABR1L1W2</accession>
<reference evidence="2 3" key="1">
    <citation type="submission" date="2024-04" db="EMBL/GenBank/DDBJ databases">
        <title>Phyllosticta paracitricarpa is synonymous to the EU quarantine fungus P. citricarpa based on phylogenomic analyses.</title>
        <authorList>
            <consortium name="Lawrence Berkeley National Laboratory"/>
            <person name="Van ingen-buijs V.A."/>
            <person name="Van westerhoven A.C."/>
            <person name="Haridas S."/>
            <person name="Skiadas P."/>
            <person name="Martin F."/>
            <person name="Groenewald J.Z."/>
            <person name="Crous P.W."/>
            <person name="Seidl M.F."/>
        </authorList>
    </citation>
    <scope>NUCLEOTIDE SEQUENCE [LARGE SCALE GENOMIC DNA]</scope>
    <source>
        <strain evidence="2 3">CPC 17464</strain>
    </source>
</reference>
<evidence type="ECO:0008006" key="4">
    <source>
        <dbReference type="Google" id="ProtNLM"/>
    </source>
</evidence>
<evidence type="ECO:0000313" key="2">
    <source>
        <dbReference type="EMBL" id="KAK7529243.1"/>
    </source>
</evidence>
<proteinExistence type="predicted"/>
<protein>
    <recommendedName>
        <fullName evidence="4">Secreted protein</fullName>
    </recommendedName>
</protein>
<organism evidence="2 3">
    <name type="scientific">Phyllosticta citribraziliensis</name>
    <dbReference type="NCBI Taxonomy" id="989973"/>
    <lineage>
        <taxon>Eukaryota</taxon>
        <taxon>Fungi</taxon>
        <taxon>Dikarya</taxon>
        <taxon>Ascomycota</taxon>
        <taxon>Pezizomycotina</taxon>
        <taxon>Dothideomycetes</taxon>
        <taxon>Dothideomycetes incertae sedis</taxon>
        <taxon>Botryosphaeriales</taxon>
        <taxon>Phyllostictaceae</taxon>
        <taxon>Phyllosticta</taxon>
    </lineage>
</organism>
<name>A0ABR1L1W2_9PEZI</name>
<keyword evidence="3" id="KW-1185">Reference proteome</keyword>
<feature type="signal peptide" evidence="1">
    <location>
        <begin position="1"/>
        <end position="23"/>
    </location>
</feature>
<evidence type="ECO:0000313" key="3">
    <source>
        <dbReference type="Proteomes" id="UP001360953"/>
    </source>
</evidence>
<sequence length="101" mass="11265">MISPMHSLTILSFSFFLLHLISCLHPQRHKKPSETSRLTADKHLLITSINPPIPLARTMSHQPRQTAIQKPVSLSLSALASLRFASPKPSTSAERRLTDET</sequence>
<dbReference type="GeneID" id="92034940"/>